<dbReference type="InterPro" id="IPR053144">
    <property type="entry name" value="Acetyltransferase_Butenolide"/>
</dbReference>
<dbReference type="GO" id="GO:0016747">
    <property type="term" value="F:acyltransferase activity, transferring groups other than amino-acyl groups"/>
    <property type="evidence" value="ECO:0007669"/>
    <property type="project" value="InterPro"/>
</dbReference>
<dbReference type="SUPFAM" id="SSF55729">
    <property type="entry name" value="Acyl-CoA N-acyltransferases (Nat)"/>
    <property type="match status" value="1"/>
</dbReference>
<keyword evidence="3" id="KW-1185">Reference proteome</keyword>
<dbReference type="Pfam" id="PF00583">
    <property type="entry name" value="Acetyltransf_1"/>
    <property type="match status" value="1"/>
</dbReference>
<protein>
    <submittedName>
        <fullName evidence="2">GNAT superfamily N-acetyltransferase</fullName>
    </submittedName>
</protein>
<dbReference type="Proteomes" id="UP000580474">
    <property type="component" value="Unassembled WGS sequence"/>
</dbReference>
<dbReference type="InterPro" id="IPR000182">
    <property type="entry name" value="GNAT_dom"/>
</dbReference>
<name>A0A840NDK1_9PSEU</name>
<dbReference type="CDD" id="cd04301">
    <property type="entry name" value="NAT_SF"/>
    <property type="match status" value="1"/>
</dbReference>
<feature type="domain" description="N-acetyltransferase" evidence="1">
    <location>
        <begin position="1"/>
        <end position="135"/>
    </location>
</feature>
<dbReference type="PANTHER" id="PTHR43233:SF1">
    <property type="entry name" value="FAMILY N-ACETYLTRANSFERASE, PUTATIVE (AFU_ORTHOLOGUE AFUA_6G03350)-RELATED"/>
    <property type="match status" value="1"/>
</dbReference>
<dbReference type="EMBL" id="JACHIV010000001">
    <property type="protein sequence ID" value="MBB5067409.1"/>
    <property type="molecule type" value="Genomic_DNA"/>
</dbReference>
<dbReference type="Gene3D" id="3.40.630.30">
    <property type="match status" value="1"/>
</dbReference>
<keyword evidence="2" id="KW-0808">Transferase</keyword>
<reference evidence="2 3" key="1">
    <citation type="submission" date="2020-08" db="EMBL/GenBank/DDBJ databases">
        <title>Sequencing the genomes of 1000 actinobacteria strains.</title>
        <authorList>
            <person name="Klenk H.-P."/>
        </authorList>
    </citation>
    <scope>NUCLEOTIDE SEQUENCE [LARGE SCALE GENOMIC DNA]</scope>
    <source>
        <strain evidence="2 3">DSM 45582</strain>
    </source>
</reference>
<proteinExistence type="predicted"/>
<dbReference type="AlphaFoldDB" id="A0A840NDK1"/>
<evidence type="ECO:0000259" key="1">
    <source>
        <dbReference type="PROSITE" id="PS51186"/>
    </source>
</evidence>
<accession>A0A840NDK1</accession>
<evidence type="ECO:0000313" key="3">
    <source>
        <dbReference type="Proteomes" id="UP000580474"/>
    </source>
</evidence>
<dbReference type="RefSeq" id="WP_184476922.1">
    <property type="nucleotide sequence ID" value="NZ_JACHIV010000001.1"/>
</dbReference>
<sequence>MEFEVDDDPRRVDRDAVWEFLSTEAYWGRNRTREAFDRQVDGAWRIVAAYRKQDGRLLGFARAFSDGVLSAYLADVFVLPAARGHGVGVELVRAMIEDGPGRDFRWMLHTADAHGLYERFGFAAPDSDFLERPSG</sequence>
<gene>
    <name evidence="2" type="ORF">BJ969_000497</name>
</gene>
<organism evidence="2 3">
    <name type="scientific">Saccharopolyspora gloriosae</name>
    <dbReference type="NCBI Taxonomy" id="455344"/>
    <lineage>
        <taxon>Bacteria</taxon>
        <taxon>Bacillati</taxon>
        <taxon>Actinomycetota</taxon>
        <taxon>Actinomycetes</taxon>
        <taxon>Pseudonocardiales</taxon>
        <taxon>Pseudonocardiaceae</taxon>
        <taxon>Saccharopolyspora</taxon>
    </lineage>
</organism>
<dbReference type="InterPro" id="IPR016181">
    <property type="entry name" value="Acyl_CoA_acyltransferase"/>
</dbReference>
<comment type="caution">
    <text evidence="2">The sequence shown here is derived from an EMBL/GenBank/DDBJ whole genome shotgun (WGS) entry which is preliminary data.</text>
</comment>
<dbReference type="PANTHER" id="PTHR43233">
    <property type="entry name" value="FAMILY N-ACETYLTRANSFERASE, PUTATIVE (AFU_ORTHOLOGUE AFUA_6G03350)-RELATED"/>
    <property type="match status" value="1"/>
</dbReference>
<evidence type="ECO:0000313" key="2">
    <source>
        <dbReference type="EMBL" id="MBB5067409.1"/>
    </source>
</evidence>
<dbReference type="PROSITE" id="PS51186">
    <property type="entry name" value="GNAT"/>
    <property type="match status" value="1"/>
</dbReference>